<name>A0A0D0D371_9AGAM</name>
<dbReference type="AlphaFoldDB" id="A0A0D0D371"/>
<reference evidence="1 2" key="1">
    <citation type="submission" date="2014-04" db="EMBL/GenBank/DDBJ databases">
        <authorList>
            <consortium name="DOE Joint Genome Institute"/>
            <person name="Kuo A."/>
            <person name="Kohler A."/>
            <person name="Jargeat P."/>
            <person name="Nagy L.G."/>
            <person name="Floudas D."/>
            <person name="Copeland A."/>
            <person name="Barry K.W."/>
            <person name="Cichocki N."/>
            <person name="Veneault-Fourrey C."/>
            <person name="LaButti K."/>
            <person name="Lindquist E.A."/>
            <person name="Lipzen A."/>
            <person name="Lundell T."/>
            <person name="Morin E."/>
            <person name="Murat C."/>
            <person name="Sun H."/>
            <person name="Tunlid A."/>
            <person name="Henrissat B."/>
            <person name="Grigoriev I.V."/>
            <person name="Hibbett D.S."/>
            <person name="Martin F."/>
            <person name="Nordberg H.P."/>
            <person name="Cantor M.N."/>
            <person name="Hua S.X."/>
        </authorList>
    </citation>
    <scope>NUCLEOTIDE SEQUENCE [LARGE SCALE GENOMIC DNA]</scope>
    <source>
        <strain evidence="1 2">Ve08.2h10</strain>
    </source>
</reference>
<gene>
    <name evidence="1" type="ORF">PAXRUDRAFT_799858</name>
</gene>
<evidence type="ECO:0000313" key="2">
    <source>
        <dbReference type="Proteomes" id="UP000054538"/>
    </source>
</evidence>
<dbReference type="InParanoid" id="A0A0D0D371"/>
<dbReference type="EMBL" id="KN825453">
    <property type="protein sequence ID" value="KIK90917.1"/>
    <property type="molecule type" value="Genomic_DNA"/>
</dbReference>
<reference evidence="2" key="2">
    <citation type="submission" date="2015-01" db="EMBL/GenBank/DDBJ databases">
        <title>Evolutionary Origins and Diversification of the Mycorrhizal Mutualists.</title>
        <authorList>
            <consortium name="DOE Joint Genome Institute"/>
            <consortium name="Mycorrhizal Genomics Consortium"/>
            <person name="Kohler A."/>
            <person name="Kuo A."/>
            <person name="Nagy L.G."/>
            <person name="Floudas D."/>
            <person name="Copeland A."/>
            <person name="Barry K.W."/>
            <person name="Cichocki N."/>
            <person name="Veneault-Fourrey C."/>
            <person name="LaButti K."/>
            <person name="Lindquist E.A."/>
            <person name="Lipzen A."/>
            <person name="Lundell T."/>
            <person name="Morin E."/>
            <person name="Murat C."/>
            <person name="Riley R."/>
            <person name="Ohm R."/>
            <person name="Sun H."/>
            <person name="Tunlid A."/>
            <person name="Henrissat B."/>
            <person name="Grigoriev I.V."/>
            <person name="Hibbett D.S."/>
            <person name="Martin F."/>
        </authorList>
    </citation>
    <scope>NUCLEOTIDE SEQUENCE [LARGE SCALE GENOMIC DNA]</scope>
    <source>
        <strain evidence="2">Ve08.2h10</strain>
    </source>
</reference>
<dbReference type="Proteomes" id="UP000054538">
    <property type="component" value="Unassembled WGS sequence"/>
</dbReference>
<organism evidence="1 2">
    <name type="scientific">Paxillus rubicundulus Ve08.2h10</name>
    <dbReference type="NCBI Taxonomy" id="930991"/>
    <lineage>
        <taxon>Eukaryota</taxon>
        <taxon>Fungi</taxon>
        <taxon>Dikarya</taxon>
        <taxon>Basidiomycota</taxon>
        <taxon>Agaricomycotina</taxon>
        <taxon>Agaricomycetes</taxon>
        <taxon>Agaricomycetidae</taxon>
        <taxon>Boletales</taxon>
        <taxon>Paxilineae</taxon>
        <taxon>Paxillaceae</taxon>
        <taxon>Paxillus</taxon>
    </lineage>
</organism>
<keyword evidence="2" id="KW-1185">Reference proteome</keyword>
<protein>
    <submittedName>
        <fullName evidence="1">Uncharacterized protein</fullName>
    </submittedName>
</protein>
<accession>A0A0D0D371</accession>
<dbReference type="HOGENOM" id="CLU_2360368_0_0_1"/>
<sequence length="96" mass="10988">MVLGRPTGILSNIRSRTPQLCPVLAHIFRTFVQLQADVTRVISAPDVKYGKHQTIKDHLQPRHSRNSFPGGHFVRERDGYSIRCPQLLQGYLRNPQ</sequence>
<proteinExistence type="predicted"/>
<evidence type="ECO:0000313" key="1">
    <source>
        <dbReference type="EMBL" id="KIK90917.1"/>
    </source>
</evidence>